<sequence length="105" mass="11652">MSARQGFMTSGTHHLLTVADVQVKGRLTYRRDHFNLSVASIKLSPGTPFTHYRSLGRKSSSYELSRYARIHPTPSQSFTFQLLSNLRSIRGGDTRVLVVGGVSEA</sequence>
<dbReference type="AlphaFoldDB" id="A0AAV4A5E8"/>
<gene>
    <name evidence="1" type="ORF">PoB_002844300</name>
</gene>
<dbReference type="Proteomes" id="UP000735302">
    <property type="component" value="Unassembled WGS sequence"/>
</dbReference>
<accession>A0AAV4A5E8</accession>
<reference evidence="1 2" key="1">
    <citation type="journal article" date="2021" name="Elife">
        <title>Chloroplast acquisition without the gene transfer in kleptoplastic sea slugs, Plakobranchus ocellatus.</title>
        <authorList>
            <person name="Maeda T."/>
            <person name="Takahashi S."/>
            <person name="Yoshida T."/>
            <person name="Shimamura S."/>
            <person name="Takaki Y."/>
            <person name="Nagai Y."/>
            <person name="Toyoda A."/>
            <person name="Suzuki Y."/>
            <person name="Arimoto A."/>
            <person name="Ishii H."/>
            <person name="Satoh N."/>
            <person name="Nishiyama T."/>
            <person name="Hasebe M."/>
            <person name="Maruyama T."/>
            <person name="Minagawa J."/>
            <person name="Obokata J."/>
            <person name="Shigenobu S."/>
        </authorList>
    </citation>
    <scope>NUCLEOTIDE SEQUENCE [LARGE SCALE GENOMIC DNA]</scope>
</reference>
<name>A0AAV4A5E8_9GAST</name>
<dbReference type="EMBL" id="BLXT01003551">
    <property type="protein sequence ID" value="GFO01938.1"/>
    <property type="molecule type" value="Genomic_DNA"/>
</dbReference>
<keyword evidence="2" id="KW-1185">Reference proteome</keyword>
<organism evidence="1 2">
    <name type="scientific">Plakobranchus ocellatus</name>
    <dbReference type="NCBI Taxonomy" id="259542"/>
    <lineage>
        <taxon>Eukaryota</taxon>
        <taxon>Metazoa</taxon>
        <taxon>Spiralia</taxon>
        <taxon>Lophotrochozoa</taxon>
        <taxon>Mollusca</taxon>
        <taxon>Gastropoda</taxon>
        <taxon>Heterobranchia</taxon>
        <taxon>Euthyneura</taxon>
        <taxon>Panpulmonata</taxon>
        <taxon>Sacoglossa</taxon>
        <taxon>Placobranchoidea</taxon>
        <taxon>Plakobranchidae</taxon>
        <taxon>Plakobranchus</taxon>
    </lineage>
</organism>
<comment type="caution">
    <text evidence="1">The sequence shown here is derived from an EMBL/GenBank/DDBJ whole genome shotgun (WGS) entry which is preliminary data.</text>
</comment>
<protein>
    <submittedName>
        <fullName evidence="1">Uncharacterized protein</fullName>
    </submittedName>
</protein>
<evidence type="ECO:0000313" key="1">
    <source>
        <dbReference type="EMBL" id="GFO01938.1"/>
    </source>
</evidence>
<evidence type="ECO:0000313" key="2">
    <source>
        <dbReference type="Proteomes" id="UP000735302"/>
    </source>
</evidence>
<proteinExistence type="predicted"/>